<dbReference type="Proteomes" id="UP001597461">
    <property type="component" value="Unassembled WGS sequence"/>
</dbReference>
<feature type="region of interest" description="Disordered" evidence="1">
    <location>
        <begin position="52"/>
        <end position="71"/>
    </location>
</feature>
<organism evidence="2 3">
    <name type="scientific">Pedobacter vanadiisoli</name>
    <dbReference type="NCBI Taxonomy" id="1761975"/>
    <lineage>
        <taxon>Bacteria</taxon>
        <taxon>Pseudomonadati</taxon>
        <taxon>Bacteroidota</taxon>
        <taxon>Sphingobacteriia</taxon>
        <taxon>Sphingobacteriales</taxon>
        <taxon>Sphingobacteriaceae</taxon>
        <taxon>Pedobacter</taxon>
    </lineage>
</organism>
<reference evidence="3" key="1">
    <citation type="journal article" date="2019" name="Int. J. Syst. Evol. Microbiol.">
        <title>The Global Catalogue of Microorganisms (GCM) 10K type strain sequencing project: providing services to taxonomists for standard genome sequencing and annotation.</title>
        <authorList>
            <consortium name="The Broad Institute Genomics Platform"/>
            <consortium name="The Broad Institute Genome Sequencing Center for Infectious Disease"/>
            <person name="Wu L."/>
            <person name="Ma J."/>
        </authorList>
    </citation>
    <scope>NUCLEOTIDE SEQUENCE [LARGE SCALE GENOMIC DNA]</scope>
    <source>
        <strain evidence="3">KCTC 42866</strain>
    </source>
</reference>
<dbReference type="EMBL" id="JBHULL010000009">
    <property type="protein sequence ID" value="MFD2583432.1"/>
    <property type="molecule type" value="Genomic_DNA"/>
</dbReference>
<protein>
    <recommendedName>
        <fullName evidence="4">Secreted protein</fullName>
    </recommendedName>
</protein>
<name>A0ABW5MK88_9SPHI</name>
<accession>A0ABW5MK88</accession>
<evidence type="ECO:0000313" key="2">
    <source>
        <dbReference type="EMBL" id="MFD2583432.1"/>
    </source>
</evidence>
<comment type="caution">
    <text evidence="2">The sequence shown here is derived from an EMBL/GenBank/DDBJ whole genome shotgun (WGS) entry which is preliminary data.</text>
</comment>
<evidence type="ECO:0000256" key="1">
    <source>
        <dbReference type="SAM" id="MobiDB-lite"/>
    </source>
</evidence>
<proteinExistence type="predicted"/>
<dbReference type="RefSeq" id="WP_379079615.1">
    <property type="nucleotide sequence ID" value="NZ_JBHULL010000009.1"/>
</dbReference>
<evidence type="ECO:0008006" key="4">
    <source>
        <dbReference type="Google" id="ProtNLM"/>
    </source>
</evidence>
<feature type="compositionally biased region" description="Polar residues" evidence="1">
    <location>
        <begin position="55"/>
        <end position="71"/>
    </location>
</feature>
<keyword evidence="3" id="KW-1185">Reference proteome</keyword>
<evidence type="ECO:0000313" key="3">
    <source>
        <dbReference type="Proteomes" id="UP001597461"/>
    </source>
</evidence>
<sequence length="71" mass="7987">MFSVLSVKVALLYTVLFGYTSTPFRGGSQKGAVPIRFITVKPEYKNTKRSYGTKKLSSSDVTYNTSRWDVL</sequence>
<gene>
    <name evidence="2" type="ORF">ACFSR6_13120</name>
</gene>